<dbReference type="RefSeq" id="WP_245095215.1">
    <property type="nucleotide sequence ID" value="NZ_CP095053.1"/>
</dbReference>
<dbReference type="KEGG" id="haei:MUN82_04060"/>
<gene>
    <name evidence="1" type="ORF">MUN82_04060</name>
</gene>
<evidence type="ECO:0000313" key="1">
    <source>
        <dbReference type="EMBL" id="UOR06274.1"/>
    </source>
</evidence>
<reference evidence="1 2" key="1">
    <citation type="submission" date="2022-04" db="EMBL/GenBank/DDBJ databases">
        <title>Hymenobacter sp. isolated from the air.</title>
        <authorList>
            <person name="Won M."/>
            <person name="Lee C.-M."/>
            <person name="Woen H.-Y."/>
            <person name="Kwon S.-W."/>
        </authorList>
    </citation>
    <scope>NUCLEOTIDE SEQUENCE [LARGE SCALE GENOMIC DNA]</scope>
    <source>
        <strain evidence="2">5413 J-13</strain>
    </source>
</reference>
<dbReference type="EMBL" id="CP095053">
    <property type="protein sequence ID" value="UOR06274.1"/>
    <property type="molecule type" value="Genomic_DNA"/>
</dbReference>
<protein>
    <submittedName>
        <fullName evidence="1">Uncharacterized protein</fullName>
    </submittedName>
</protein>
<name>A0A8T9SZA7_9BACT</name>
<dbReference type="Proteomes" id="UP000829925">
    <property type="component" value="Chromosome"/>
</dbReference>
<accession>A0A8T9SZA7</accession>
<dbReference type="AlphaFoldDB" id="A0A8T9SZA7"/>
<keyword evidence="2" id="KW-1185">Reference proteome</keyword>
<sequence length="53" mass="5949">MHTANGLIAIYRQADFQAAIGYGTARDLGCTLMECRLYGQHCFRQALYDLLGH</sequence>
<proteinExistence type="predicted"/>
<organism evidence="1 2">
    <name type="scientific">Hymenobacter aerilatus</name>
    <dbReference type="NCBI Taxonomy" id="2932251"/>
    <lineage>
        <taxon>Bacteria</taxon>
        <taxon>Pseudomonadati</taxon>
        <taxon>Bacteroidota</taxon>
        <taxon>Cytophagia</taxon>
        <taxon>Cytophagales</taxon>
        <taxon>Hymenobacteraceae</taxon>
        <taxon>Hymenobacter</taxon>
    </lineage>
</organism>
<evidence type="ECO:0000313" key="2">
    <source>
        <dbReference type="Proteomes" id="UP000829925"/>
    </source>
</evidence>